<sequence length="210" mass="23903">MIKEHVDDMAKGLRHYTGLCSWLEIERMAEGEPKTKPSPTENIILGGLYWYAANPSTKKICRKQEFSRLLFNSTTKEQLAGKLQQWFTLEEIRPVLSSDATADGFEFFEDGARWLPIDWKSASTVLVLISIGVAIVAVFALCAILVFRSKHKGNHKRGRSMPRNYPSVYPKYNDNVYLPNLGNGAHFIGNPIGTEERTNKFYETQMLELQ</sequence>
<dbReference type="WBParaSite" id="jg14972">
    <property type="protein sequence ID" value="jg14972"/>
    <property type="gene ID" value="jg14972"/>
</dbReference>
<accession>A0A915D1N0</accession>
<proteinExistence type="predicted"/>
<keyword evidence="1" id="KW-0472">Membrane</keyword>
<keyword evidence="1" id="KW-0812">Transmembrane</keyword>
<evidence type="ECO:0000313" key="2">
    <source>
        <dbReference type="Proteomes" id="UP000887574"/>
    </source>
</evidence>
<reference evidence="3" key="1">
    <citation type="submission" date="2022-11" db="UniProtKB">
        <authorList>
            <consortium name="WormBaseParasite"/>
        </authorList>
    </citation>
    <scope>IDENTIFICATION</scope>
</reference>
<dbReference type="Proteomes" id="UP000887574">
    <property type="component" value="Unplaced"/>
</dbReference>
<dbReference type="AlphaFoldDB" id="A0A915D1N0"/>
<name>A0A915D1N0_9BILA</name>
<organism evidence="2 3">
    <name type="scientific">Ditylenchus dipsaci</name>
    <dbReference type="NCBI Taxonomy" id="166011"/>
    <lineage>
        <taxon>Eukaryota</taxon>
        <taxon>Metazoa</taxon>
        <taxon>Ecdysozoa</taxon>
        <taxon>Nematoda</taxon>
        <taxon>Chromadorea</taxon>
        <taxon>Rhabditida</taxon>
        <taxon>Tylenchina</taxon>
        <taxon>Tylenchomorpha</taxon>
        <taxon>Sphaerularioidea</taxon>
        <taxon>Anguinidae</taxon>
        <taxon>Anguininae</taxon>
        <taxon>Ditylenchus</taxon>
    </lineage>
</organism>
<protein>
    <submittedName>
        <fullName evidence="3">Uncharacterized protein</fullName>
    </submittedName>
</protein>
<evidence type="ECO:0000313" key="3">
    <source>
        <dbReference type="WBParaSite" id="jg14972"/>
    </source>
</evidence>
<evidence type="ECO:0000256" key="1">
    <source>
        <dbReference type="SAM" id="Phobius"/>
    </source>
</evidence>
<keyword evidence="1" id="KW-1133">Transmembrane helix</keyword>
<keyword evidence="2" id="KW-1185">Reference proteome</keyword>
<feature type="transmembrane region" description="Helical" evidence="1">
    <location>
        <begin position="125"/>
        <end position="147"/>
    </location>
</feature>